<evidence type="ECO:0000313" key="8">
    <source>
        <dbReference type="EMBL" id="ODN69471.1"/>
    </source>
</evidence>
<evidence type="ECO:0000256" key="6">
    <source>
        <dbReference type="SAM" id="Phobius"/>
    </source>
</evidence>
<reference evidence="8 9" key="1">
    <citation type="submission" date="2016-07" db="EMBL/GenBank/DDBJ databases">
        <title>Draft Genome Sequence of Methylobrevis pamukkalensis PK2.</title>
        <authorList>
            <person name="Vasilenko O.V."/>
            <person name="Doronina N.V."/>
            <person name="Shmareva M.N."/>
            <person name="Tarlachkov S.V."/>
            <person name="Mustakhimov I."/>
            <person name="Trotsenko Y.A."/>
        </authorList>
    </citation>
    <scope>NUCLEOTIDE SEQUENCE [LARGE SCALE GENOMIC DNA]</scope>
    <source>
        <strain evidence="8 9">PK2</strain>
    </source>
</reference>
<dbReference type="InterPro" id="IPR010432">
    <property type="entry name" value="RDD"/>
</dbReference>
<proteinExistence type="predicted"/>
<evidence type="ECO:0000256" key="1">
    <source>
        <dbReference type="ARBA" id="ARBA00004141"/>
    </source>
</evidence>
<evidence type="ECO:0000256" key="3">
    <source>
        <dbReference type="ARBA" id="ARBA00022989"/>
    </source>
</evidence>
<dbReference type="OrthoDB" id="9787732at2"/>
<evidence type="ECO:0000259" key="7">
    <source>
        <dbReference type="Pfam" id="PF06271"/>
    </source>
</evidence>
<dbReference type="GO" id="GO:0016020">
    <property type="term" value="C:membrane"/>
    <property type="evidence" value="ECO:0007669"/>
    <property type="project" value="UniProtKB-SubCell"/>
</dbReference>
<feature type="domain" description="RDD" evidence="7">
    <location>
        <begin position="43"/>
        <end position="192"/>
    </location>
</feature>
<sequence>MKLFRRRKPPEGKSRVRRRPAAPARRILRLLAPEGVPLDFEIASLGARFTAQVLDLLLSGVLVIALVVLLSMTLSRADMVTPIPAISALLFFAVRTPYYLVSELLWNGQTVGKRIGAMRVVSANGRGLTTHQIVVRNLMKEVEVFLPMGFLLAALGDEGGLDSALSLVWVLGTLAVPVFSRRNQRIGDLIAGTVVISLPKAVLLPDLAEVAATAVPRFVFLPHQLDHYGAYELQVLEQLLQTPASTRRGEAKRHLASLATVAERIRGRIVFEDAVRPDETRDFLAAFYVAQRAHLEKRQLFGEARADKHYAAEGSAAAGARPEGKG</sequence>
<dbReference type="PANTHER" id="PTHR38480:SF1">
    <property type="entry name" value="SLR0254 PROTEIN"/>
    <property type="match status" value="1"/>
</dbReference>
<comment type="subcellular location">
    <subcellularLocation>
        <location evidence="1">Membrane</location>
        <topology evidence="1">Multi-pass membrane protein</topology>
    </subcellularLocation>
</comment>
<dbReference type="AlphaFoldDB" id="A0A1E3H1P1"/>
<comment type="caution">
    <text evidence="8">The sequence shown here is derived from an EMBL/GenBank/DDBJ whole genome shotgun (WGS) entry which is preliminary data.</text>
</comment>
<name>A0A1E3H1P1_9HYPH</name>
<keyword evidence="9" id="KW-1185">Reference proteome</keyword>
<feature type="transmembrane region" description="Helical" evidence="6">
    <location>
        <begin position="53"/>
        <end position="74"/>
    </location>
</feature>
<accession>A0A1E3H1P1</accession>
<dbReference type="PANTHER" id="PTHR38480">
    <property type="entry name" value="SLR0254 PROTEIN"/>
    <property type="match status" value="1"/>
</dbReference>
<dbReference type="Pfam" id="PF06271">
    <property type="entry name" value="RDD"/>
    <property type="match status" value="1"/>
</dbReference>
<dbReference type="Proteomes" id="UP000094622">
    <property type="component" value="Unassembled WGS sequence"/>
</dbReference>
<evidence type="ECO:0000313" key="9">
    <source>
        <dbReference type="Proteomes" id="UP000094622"/>
    </source>
</evidence>
<evidence type="ECO:0000256" key="4">
    <source>
        <dbReference type="ARBA" id="ARBA00023136"/>
    </source>
</evidence>
<evidence type="ECO:0000256" key="2">
    <source>
        <dbReference type="ARBA" id="ARBA00022692"/>
    </source>
</evidence>
<protein>
    <submittedName>
        <fullName evidence="8">RDD family protein</fullName>
    </submittedName>
</protein>
<evidence type="ECO:0000256" key="5">
    <source>
        <dbReference type="SAM" id="MobiDB-lite"/>
    </source>
</evidence>
<feature type="region of interest" description="Disordered" evidence="5">
    <location>
        <begin position="1"/>
        <end position="20"/>
    </location>
</feature>
<dbReference type="RefSeq" id="WP_083255789.1">
    <property type="nucleotide sequence ID" value="NZ_MCRJ01000089.1"/>
</dbReference>
<gene>
    <name evidence="8" type="ORF">A6302_03238</name>
</gene>
<keyword evidence="4 6" id="KW-0472">Membrane</keyword>
<dbReference type="EMBL" id="MCRJ01000089">
    <property type="protein sequence ID" value="ODN69471.1"/>
    <property type="molecule type" value="Genomic_DNA"/>
</dbReference>
<keyword evidence="3 6" id="KW-1133">Transmembrane helix</keyword>
<keyword evidence="2 6" id="KW-0812">Transmembrane</keyword>
<organism evidence="8 9">
    <name type="scientific">Methylobrevis pamukkalensis</name>
    <dbReference type="NCBI Taxonomy" id="1439726"/>
    <lineage>
        <taxon>Bacteria</taxon>
        <taxon>Pseudomonadati</taxon>
        <taxon>Pseudomonadota</taxon>
        <taxon>Alphaproteobacteria</taxon>
        <taxon>Hyphomicrobiales</taxon>
        <taxon>Pleomorphomonadaceae</taxon>
        <taxon>Methylobrevis</taxon>
    </lineage>
</organism>